<dbReference type="EMBL" id="LN794158">
    <property type="protein sequence ID" value="CEN56153.1"/>
    <property type="molecule type" value="Genomic_DNA"/>
</dbReference>
<evidence type="ECO:0000313" key="3">
    <source>
        <dbReference type="Proteomes" id="UP000056322"/>
    </source>
</evidence>
<keyword evidence="1" id="KW-1133">Transmembrane helix</keyword>
<dbReference type="Pfam" id="PF04964">
    <property type="entry name" value="Flp_Fap"/>
    <property type="match status" value="1"/>
</dbReference>
<dbReference type="HOGENOM" id="CLU_171854_8_1_4"/>
<name>A0A0B7J0K8_9PROT</name>
<evidence type="ECO:0000313" key="2">
    <source>
        <dbReference type="EMBL" id="CEN56153.1"/>
    </source>
</evidence>
<dbReference type="RefSeq" id="WP_082048403.1">
    <property type="nucleotide sequence ID" value="NZ_LN794158.1"/>
</dbReference>
<keyword evidence="3" id="KW-1185">Reference proteome</keyword>
<keyword evidence="1" id="KW-0812">Transmembrane</keyword>
<gene>
    <name evidence="2" type="ORF">BN1209_1112</name>
</gene>
<evidence type="ECO:0000256" key="1">
    <source>
        <dbReference type="SAM" id="Phobius"/>
    </source>
</evidence>
<dbReference type="STRING" id="1581680.BN1209_1112"/>
<accession>A0A0B7J0K8</accession>
<organism evidence="2 3">
    <name type="scientific">Candidatus Methylopumilus turicensis</name>
    <dbReference type="NCBI Taxonomy" id="1581680"/>
    <lineage>
        <taxon>Bacteria</taxon>
        <taxon>Pseudomonadati</taxon>
        <taxon>Pseudomonadota</taxon>
        <taxon>Betaproteobacteria</taxon>
        <taxon>Nitrosomonadales</taxon>
        <taxon>Methylophilaceae</taxon>
        <taxon>Candidatus Methylopumilus</taxon>
    </lineage>
</organism>
<proteinExistence type="predicted"/>
<feature type="transmembrane region" description="Helical" evidence="1">
    <location>
        <begin position="20"/>
        <end position="38"/>
    </location>
</feature>
<sequence length="58" mass="5848">MFNNKKSFQKSQSGVTMIEYALIAALVAIAAILALTGLGTDIAAKFTAIGSSISGAGN</sequence>
<keyword evidence="1" id="KW-0472">Membrane</keyword>
<dbReference type="Proteomes" id="UP000056322">
    <property type="component" value="Chromosome 1"/>
</dbReference>
<dbReference type="InterPro" id="IPR007047">
    <property type="entry name" value="Flp_Fap"/>
</dbReference>
<dbReference type="KEGG" id="mbac:BN1209_1112"/>
<protein>
    <submittedName>
        <fullName evidence="2">Flp/Fap pilin component</fullName>
    </submittedName>
</protein>
<dbReference type="AlphaFoldDB" id="A0A0B7J0K8"/>
<reference evidence="3" key="1">
    <citation type="submission" date="2014-12" db="EMBL/GenBank/DDBJ databases">
        <authorList>
            <person name="Salcher M.M."/>
        </authorList>
    </citation>
    <scope>NUCLEOTIDE SEQUENCE [LARGE SCALE GENOMIC DNA]</scope>
    <source>
        <strain evidence="3">MMS-10A-171</strain>
    </source>
</reference>